<evidence type="ECO:0000313" key="2">
    <source>
        <dbReference type="EMBL" id="RAR75353.1"/>
    </source>
</evidence>
<sequence length="191" mass="22217">MKIVYLVHFLIIILEYSFSFVNLKKNSITFVFIVIQIQIFMPSKATTPEAYIAELPEDRREAMQKLRAIALKNLPTGFKEVMGYGMLGYVVPHEIYPAGYHCTPNLPLPFFNIASQKNSINVYHMGLYGDKTLYDWFVSEYAKRCTAKLDMGKSCVRFKKMDSIPYELLGELLSKITVEDWINRYEKMIKK</sequence>
<feature type="domain" description="YdhG-like" evidence="1">
    <location>
        <begin position="59"/>
        <end position="175"/>
    </location>
</feature>
<dbReference type="Proteomes" id="UP000248840">
    <property type="component" value="Unassembled WGS sequence"/>
</dbReference>
<dbReference type="AlphaFoldDB" id="A0A328YQD6"/>
<dbReference type="EMBL" id="QLSZ01000001">
    <property type="protein sequence ID" value="RAR75353.1"/>
    <property type="molecule type" value="Genomic_DNA"/>
</dbReference>
<name>A0A328YQD6_9FLAO</name>
<organism evidence="2 3">
    <name type="scientific">Flavobacterium aciduliphilum</name>
    <dbReference type="NCBI Taxonomy" id="1101402"/>
    <lineage>
        <taxon>Bacteria</taxon>
        <taxon>Pseudomonadati</taxon>
        <taxon>Bacteroidota</taxon>
        <taxon>Flavobacteriia</taxon>
        <taxon>Flavobacteriales</taxon>
        <taxon>Flavobacteriaceae</taxon>
        <taxon>Flavobacterium</taxon>
    </lineage>
</organism>
<dbReference type="Pfam" id="PF08818">
    <property type="entry name" value="DUF1801"/>
    <property type="match status" value="1"/>
</dbReference>
<keyword evidence="3" id="KW-1185">Reference proteome</keyword>
<dbReference type="InterPro" id="IPR014922">
    <property type="entry name" value="YdhG-like"/>
</dbReference>
<accession>A0A328YQD6</accession>
<evidence type="ECO:0000259" key="1">
    <source>
        <dbReference type="Pfam" id="PF08818"/>
    </source>
</evidence>
<gene>
    <name evidence="2" type="ORF">CLV55_10148</name>
</gene>
<dbReference type="Gene3D" id="3.90.1150.200">
    <property type="match status" value="1"/>
</dbReference>
<protein>
    <submittedName>
        <fullName evidence="2">Uncharacterized protein DUF1801</fullName>
    </submittedName>
</protein>
<dbReference type="SUPFAM" id="SSF159888">
    <property type="entry name" value="YdhG-like"/>
    <property type="match status" value="1"/>
</dbReference>
<evidence type="ECO:0000313" key="3">
    <source>
        <dbReference type="Proteomes" id="UP000248840"/>
    </source>
</evidence>
<comment type="caution">
    <text evidence="2">The sequence shown here is derived from an EMBL/GenBank/DDBJ whole genome shotgun (WGS) entry which is preliminary data.</text>
</comment>
<reference evidence="2 3" key="1">
    <citation type="submission" date="2018-06" db="EMBL/GenBank/DDBJ databases">
        <title>Genomic Encyclopedia of Archaeal and Bacterial Type Strains, Phase II (KMG-II): from individual species to whole genera.</title>
        <authorList>
            <person name="Goeker M."/>
        </authorList>
    </citation>
    <scope>NUCLEOTIDE SEQUENCE [LARGE SCALE GENOMIC DNA]</scope>
    <source>
        <strain evidence="2 3">DSM 25663</strain>
    </source>
</reference>
<proteinExistence type="predicted"/>